<dbReference type="OrthoDB" id="4736025at2"/>
<reference evidence="2 3" key="1">
    <citation type="submission" date="2016-11" db="EMBL/GenBank/DDBJ databases">
        <title>Genome sequences of unsequenced Mycobacteria.</title>
        <authorList>
            <person name="Greninger A.L."/>
            <person name="Fang F."/>
            <person name="Jerome K.R."/>
        </authorList>
    </citation>
    <scope>NUCLEOTIDE SEQUENCE [LARGE SCALE GENOMIC DNA]</scope>
    <source>
        <strain evidence="2 3">M11</strain>
    </source>
</reference>
<keyword evidence="1" id="KW-1133">Transmembrane helix</keyword>
<organism evidence="2 3">
    <name type="scientific">Mycobacterium paraffinicum</name>
    <dbReference type="NCBI Taxonomy" id="53378"/>
    <lineage>
        <taxon>Bacteria</taxon>
        <taxon>Bacillati</taxon>
        <taxon>Actinomycetota</taxon>
        <taxon>Actinomycetes</taxon>
        <taxon>Mycobacteriales</taxon>
        <taxon>Mycobacteriaceae</taxon>
        <taxon>Mycobacterium</taxon>
    </lineage>
</organism>
<dbReference type="RefSeq" id="WP_073875129.1">
    <property type="nucleotide sequence ID" value="NZ_MPNT01000010.1"/>
</dbReference>
<accession>A0A1Q4HUW9</accession>
<dbReference type="STRING" id="53378.BRW65_12575"/>
<gene>
    <name evidence="2" type="ORF">BRW65_12575</name>
</gene>
<feature type="transmembrane region" description="Helical" evidence="1">
    <location>
        <begin position="46"/>
        <end position="66"/>
    </location>
</feature>
<keyword evidence="1" id="KW-0812">Transmembrane</keyword>
<keyword evidence="3" id="KW-1185">Reference proteome</keyword>
<evidence type="ECO:0000313" key="2">
    <source>
        <dbReference type="EMBL" id="OJZ73471.1"/>
    </source>
</evidence>
<dbReference type="Proteomes" id="UP000186438">
    <property type="component" value="Unassembled WGS sequence"/>
</dbReference>
<name>A0A1Q4HUW9_9MYCO</name>
<dbReference type="EMBL" id="MPNT01000010">
    <property type="protein sequence ID" value="OJZ73471.1"/>
    <property type="molecule type" value="Genomic_DNA"/>
</dbReference>
<comment type="caution">
    <text evidence="2">The sequence shown here is derived from an EMBL/GenBank/DDBJ whole genome shotgun (WGS) entry which is preliminary data.</text>
</comment>
<sequence>MAVAEWKLKGSYWPMHRKTLDRNLDDDIRDIARTALTAPLTIQHRVMGLLYGVAVPVASALLMVWNDKRHTVIDRRAVNSFVEQRMIPKPPVGKLPPYLDYLDVCQRVSQRCGYDLRELDRALYKANGNRGLPPHARAHA</sequence>
<keyword evidence="1" id="KW-0472">Membrane</keyword>
<evidence type="ECO:0000313" key="3">
    <source>
        <dbReference type="Proteomes" id="UP000186438"/>
    </source>
</evidence>
<dbReference type="AlphaFoldDB" id="A0A1Q4HUW9"/>
<protein>
    <submittedName>
        <fullName evidence="2">Uncharacterized protein</fullName>
    </submittedName>
</protein>
<evidence type="ECO:0000256" key="1">
    <source>
        <dbReference type="SAM" id="Phobius"/>
    </source>
</evidence>
<proteinExistence type="predicted"/>